<reference evidence="1 2" key="1">
    <citation type="journal article" date="2010" name="Nature">
        <title>The Ectocarpus genome and the independent evolution of multicellularity in brown algae.</title>
        <authorList>
            <person name="Cock J.M."/>
            <person name="Sterck L."/>
            <person name="Rouze P."/>
            <person name="Scornet D."/>
            <person name="Allen A.E."/>
            <person name="Amoutzias G."/>
            <person name="Anthouard V."/>
            <person name="Artiguenave F."/>
            <person name="Aury J.M."/>
            <person name="Badger J.H."/>
            <person name="Beszteri B."/>
            <person name="Billiau K."/>
            <person name="Bonnet E."/>
            <person name="Bothwell J.H."/>
            <person name="Bowler C."/>
            <person name="Boyen C."/>
            <person name="Brownlee C."/>
            <person name="Carrano C.J."/>
            <person name="Charrier B."/>
            <person name="Cho G.Y."/>
            <person name="Coelho S.M."/>
            <person name="Collen J."/>
            <person name="Corre E."/>
            <person name="Da Silva C."/>
            <person name="Delage L."/>
            <person name="Delaroque N."/>
            <person name="Dittami S.M."/>
            <person name="Doulbeau S."/>
            <person name="Elias M."/>
            <person name="Farnham G."/>
            <person name="Gachon C.M."/>
            <person name="Gschloessl B."/>
            <person name="Heesch S."/>
            <person name="Jabbari K."/>
            <person name="Jubin C."/>
            <person name="Kawai H."/>
            <person name="Kimura K."/>
            <person name="Kloareg B."/>
            <person name="Kupper F.C."/>
            <person name="Lang D."/>
            <person name="Le Bail A."/>
            <person name="Leblanc C."/>
            <person name="Lerouge P."/>
            <person name="Lohr M."/>
            <person name="Lopez P.J."/>
            <person name="Martens C."/>
            <person name="Maumus F."/>
            <person name="Michel G."/>
            <person name="Miranda-Saavedra D."/>
            <person name="Morales J."/>
            <person name="Moreau H."/>
            <person name="Motomura T."/>
            <person name="Nagasato C."/>
            <person name="Napoli C.A."/>
            <person name="Nelson D.R."/>
            <person name="Nyvall-Collen P."/>
            <person name="Peters A.F."/>
            <person name="Pommier C."/>
            <person name="Potin P."/>
            <person name="Poulain J."/>
            <person name="Quesneville H."/>
            <person name="Read B."/>
            <person name="Rensing S.A."/>
            <person name="Ritter A."/>
            <person name="Rousvoal S."/>
            <person name="Samanta M."/>
            <person name="Samson G."/>
            <person name="Schroeder D.C."/>
            <person name="Segurens B."/>
            <person name="Strittmatter M."/>
            <person name="Tonon T."/>
            <person name="Tregear J.W."/>
            <person name="Valentin K."/>
            <person name="von Dassow P."/>
            <person name="Yamagishi T."/>
            <person name="Van de Peer Y."/>
            <person name="Wincker P."/>
        </authorList>
    </citation>
    <scope>NUCLEOTIDE SEQUENCE [LARGE SCALE GENOMIC DNA]</scope>
    <source>
        <strain evidence="2">Ec32 / CCAP1310/4</strain>
    </source>
</reference>
<dbReference type="EMBL" id="FN649733">
    <property type="protein sequence ID" value="CBN76856.1"/>
    <property type="molecule type" value="Genomic_DNA"/>
</dbReference>
<dbReference type="Proteomes" id="UP000002630">
    <property type="component" value="Linkage Group LG08"/>
</dbReference>
<organism evidence="1 2">
    <name type="scientific">Ectocarpus siliculosus</name>
    <name type="common">Brown alga</name>
    <name type="synonym">Conferva siliculosa</name>
    <dbReference type="NCBI Taxonomy" id="2880"/>
    <lineage>
        <taxon>Eukaryota</taxon>
        <taxon>Sar</taxon>
        <taxon>Stramenopiles</taxon>
        <taxon>Ochrophyta</taxon>
        <taxon>PX clade</taxon>
        <taxon>Phaeophyceae</taxon>
        <taxon>Ectocarpales</taxon>
        <taxon>Ectocarpaceae</taxon>
        <taxon>Ectocarpus</taxon>
    </lineage>
</organism>
<name>D8LIX2_ECTSI</name>
<protein>
    <submittedName>
        <fullName evidence="1">Uncharacterized protein</fullName>
    </submittedName>
</protein>
<sequence length="99" mass="11199">MWRDHWRYDVTVETRLVQDFSAAAAASRARHARVGAEWWCFFTGEQLSVHDAFFTLLSEMSLANEALPALGLRGVVTAAGRRVAKSDLLFLFSEIGYYL</sequence>
<dbReference type="AlphaFoldDB" id="D8LIX2"/>
<proteinExistence type="predicted"/>
<accession>D8LIX2</accession>
<dbReference type="InParanoid" id="D8LIX2"/>
<evidence type="ECO:0000313" key="2">
    <source>
        <dbReference type="Proteomes" id="UP000002630"/>
    </source>
</evidence>
<gene>
    <name evidence="1" type="ORF">Esi_0023_0091</name>
</gene>
<dbReference type="EMBL" id="FN648409">
    <property type="protein sequence ID" value="CBN76856.1"/>
    <property type="molecule type" value="Genomic_DNA"/>
</dbReference>
<keyword evidence="2" id="KW-1185">Reference proteome</keyword>
<evidence type="ECO:0000313" key="1">
    <source>
        <dbReference type="EMBL" id="CBN76856.1"/>
    </source>
</evidence>